<dbReference type="Proteomes" id="UP000636661">
    <property type="component" value="Unassembled WGS sequence"/>
</dbReference>
<organism evidence="1 2">
    <name type="scientific">Streptomyces lavendofoliae</name>
    <dbReference type="NCBI Taxonomy" id="67314"/>
    <lineage>
        <taxon>Bacteria</taxon>
        <taxon>Bacillati</taxon>
        <taxon>Actinomycetota</taxon>
        <taxon>Actinomycetes</taxon>
        <taxon>Kitasatosporales</taxon>
        <taxon>Streptomycetaceae</taxon>
        <taxon>Streptomyces</taxon>
    </lineage>
</organism>
<dbReference type="EMBL" id="BMTP01000019">
    <property type="protein sequence ID" value="GGU60864.1"/>
    <property type="molecule type" value="Genomic_DNA"/>
</dbReference>
<reference evidence="1" key="2">
    <citation type="submission" date="2020-09" db="EMBL/GenBank/DDBJ databases">
        <authorList>
            <person name="Sun Q."/>
            <person name="Ohkuma M."/>
        </authorList>
    </citation>
    <scope>NUCLEOTIDE SEQUENCE</scope>
    <source>
        <strain evidence="1">JCM 4391</strain>
    </source>
</reference>
<sequence>MDTKHLAVDGYVDSLPTSGPSGTVTFELIVRPADADIASPDALDTALVCSAGAPHHRAAPNRDRVR</sequence>
<evidence type="ECO:0000313" key="2">
    <source>
        <dbReference type="Proteomes" id="UP000636661"/>
    </source>
</evidence>
<evidence type="ECO:0000313" key="1">
    <source>
        <dbReference type="EMBL" id="GGU60864.1"/>
    </source>
</evidence>
<comment type="caution">
    <text evidence="1">The sequence shown here is derived from an EMBL/GenBank/DDBJ whole genome shotgun (WGS) entry which is preliminary data.</text>
</comment>
<proteinExistence type="predicted"/>
<keyword evidence="2" id="KW-1185">Reference proteome</keyword>
<protein>
    <submittedName>
        <fullName evidence="1">Uncharacterized protein</fullName>
    </submittedName>
</protein>
<name>A0A918M7Q7_9ACTN</name>
<accession>A0A918M7Q7</accession>
<gene>
    <name evidence="1" type="ORF">GCM10010274_57060</name>
</gene>
<reference evidence="1" key="1">
    <citation type="journal article" date="2014" name="Int. J. Syst. Evol. Microbiol.">
        <title>Complete genome sequence of Corynebacterium casei LMG S-19264T (=DSM 44701T), isolated from a smear-ripened cheese.</title>
        <authorList>
            <consortium name="US DOE Joint Genome Institute (JGI-PGF)"/>
            <person name="Walter F."/>
            <person name="Albersmeier A."/>
            <person name="Kalinowski J."/>
            <person name="Ruckert C."/>
        </authorList>
    </citation>
    <scope>NUCLEOTIDE SEQUENCE</scope>
    <source>
        <strain evidence="1">JCM 4391</strain>
    </source>
</reference>
<dbReference type="AlphaFoldDB" id="A0A918M7Q7"/>